<proteinExistence type="predicted"/>
<sequence length="481" mass="53682">MKKQLLILLSACMLVIFEGCKRDANLQPAKQLDSKKATLWEGGDPLVNGRWKFTQYQNPNKSVCVVGNALSDGAGIHQWYYKPTNSQNWDLTKQTVGGIDYFKIVSVASGKALAAPGNSSGVQLVQKTVTADDKQLWRIIYVGGYGLYYITNKSSGLAITLQSTPGADGTTLIQAAYTAAGSQYFHFYNLTYPVLGARIHIYNPQPGGQQYYINDHCFIQHTNGIWHMFGITRKWDTDDIDGGKEISFAHATASTLDQIDWNPKADIQRHPSEVTPGGWNPIWAPHVVYDAATAKYYMFYSGGISSHQMQMRVRTSTDLYNWSAPVNLFIDGYLARDPRVMKIGSQWVMYYSATANGNATDFGLNIVAYRTSASLTSGWSGRKVAFSDYTNDYLTESPYVAKVGSYYYLFRCWGGFPWETKYEVTDVYRGTDPFNFTSFQKVGVIKAHAAEVLQGEGGQWWASHCGLGKNGLYLAPIDWEP</sequence>
<keyword evidence="3" id="KW-1185">Reference proteome</keyword>
<dbReference type="Gene3D" id="2.80.10.50">
    <property type="match status" value="1"/>
</dbReference>
<dbReference type="EMBL" id="QGDC01000010">
    <property type="protein sequence ID" value="RCH53777.1"/>
    <property type="molecule type" value="Genomic_DNA"/>
</dbReference>
<dbReference type="SUPFAM" id="SSF75005">
    <property type="entry name" value="Arabinanase/levansucrase/invertase"/>
    <property type="match status" value="1"/>
</dbReference>
<dbReference type="InterPro" id="IPR023296">
    <property type="entry name" value="Glyco_hydro_beta-prop_sf"/>
</dbReference>
<reference evidence="2 3" key="1">
    <citation type="submission" date="2018-05" db="EMBL/GenBank/DDBJ databases">
        <title>Mucilaginibacter hurinus sp. nov., isolated from briquette warehouse soil.</title>
        <authorList>
            <person name="Choi L."/>
        </authorList>
    </citation>
    <scope>NUCLEOTIDE SEQUENCE [LARGE SCALE GENOMIC DNA]</scope>
    <source>
        <strain evidence="2 3">ZR32</strain>
    </source>
</reference>
<dbReference type="OrthoDB" id="9765957at2"/>
<dbReference type="Gene3D" id="2.115.10.20">
    <property type="entry name" value="Glycosyl hydrolase domain, family 43"/>
    <property type="match status" value="1"/>
</dbReference>
<protein>
    <recommendedName>
        <fullName evidence="1">Ricin B lectin domain-containing protein</fullName>
    </recommendedName>
</protein>
<dbReference type="Proteomes" id="UP000253209">
    <property type="component" value="Unassembled WGS sequence"/>
</dbReference>
<evidence type="ECO:0000259" key="1">
    <source>
        <dbReference type="Pfam" id="PF14200"/>
    </source>
</evidence>
<accession>A0A367GJX5</accession>
<dbReference type="CDD" id="cd00161">
    <property type="entry name" value="beta-trefoil_Ricin-like"/>
    <property type="match status" value="1"/>
</dbReference>
<dbReference type="SUPFAM" id="SSF50370">
    <property type="entry name" value="Ricin B-like lectins"/>
    <property type="match status" value="1"/>
</dbReference>
<dbReference type="InterPro" id="IPR035992">
    <property type="entry name" value="Ricin_B-like_lectins"/>
</dbReference>
<dbReference type="RefSeq" id="WP_114006347.1">
    <property type="nucleotide sequence ID" value="NZ_QGDC01000010.1"/>
</dbReference>
<dbReference type="Pfam" id="PF14200">
    <property type="entry name" value="RicinB_lectin_2"/>
    <property type="match status" value="1"/>
</dbReference>
<comment type="caution">
    <text evidence="2">The sequence shown here is derived from an EMBL/GenBank/DDBJ whole genome shotgun (WGS) entry which is preliminary data.</text>
</comment>
<name>A0A367GJX5_9SPHI</name>
<organism evidence="2 3">
    <name type="scientific">Mucilaginibacter hurinus</name>
    <dbReference type="NCBI Taxonomy" id="2201324"/>
    <lineage>
        <taxon>Bacteria</taxon>
        <taxon>Pseudomonadati</taxon>
        <taxon>Bacteroidota</taxon>
        <taxon>Sphingobacteriia</taxon>
        <taxon>Sphingobacteriales</taxon>
        <taxon>Sphingobacteriaceae</taxon>
        <taxon>Mucilaginibacter</taxon>
    </lineage>
</organism>
<dbReference type="InterPro" id="IPR000772">
    <property type="entry name" value="Ricin_B_lectin"/>
</dbReference>
<evidence type="ECO:0000313" key="3">
    <source>
        <dbReference type="Proteomes" id="UP000253209"/>
    </source>
</evidence>
<gene>
    <name evidence="2" type="ORF">DJ568_16200</name>
</gene>
<dbReference type="AlphaFoldDB" id="A0A367GJX5"/>
<feature type="domain" description="Ricin B lectin" evidence="1">
    <location>
        <begin position="86"/>
        <end position="174"/>
    </location>
</feature>
<evidence type="ECO:0000313" key="2">
    <source>
        <dbReference type="EMBL" id="RCH53777.1"/>
    </source>
</evidence>